<dbReference type="RefSeq" id="WP_200065748.1">
    <property type="nucleotide sequence ID" value="NZ_JAEHFW010000001.1"/>
</dbReference>
<name>A0A934UME3_9SPHI</name>
<accession>A0A934UME3</accession>
<evidence type="ECO:0000313" key="1">
    <source>
        <dbReference type="EMBL" id="MBK0379314.1"/>
    </source>
</evidence>
<comment type="caution">
    <text evidence="1">The sequence shown here is derived from an EMBL/GenBank/DDBJ whole genome shotgun (WGS) entry which is preliminary data.</text>
</comment>
<dbReference type="PROSITE" id="PS51257">
    <property type="entry name" value="PROKAR_LIPOPROTEIN"/>
    <property type="match status" value="1"/>
</dbReference>
<reference evidence="1" key="1">
    <citation type="submission" date="2020-12" db="EMBL/GenBank/DDBJ databases">
        <title>Bacterial novel species Mucilaginibacter sp. SD-g isolated from soil.</title>
        <authorList>
            <person name="Jung H.-Y."/>
        </authorList>
    </citation>
    <scope>NUCLEOTIDE SEQUENCE</scope>
    <source>
        <strain evidence="1">SD-g</strain>
    </source>
</reference>
<organism evidence="1 2">
    <name type="scientific">Mucilaginibacter segetis</name>
    <dbReference type="NCBI Taxonomy" id="2793071"/>
    <lineage>
        <taxon>Bacteria</taxon>
        <taxon>Pseudomonadati</taxon>
        <taxon>Bacteroidota</taxon>
        <taxon>Sphingobacteriia</taxon>
        <taxon>Sphingobacteriales</taxon>
        <taxon>Sphingobacteriaceae</taxon>
        <taxon>Mucilaginibacter</taxon>
    </lineage>
</organism>
<gene>
    <name evidence="1" type="ORF">I5M19_08355</name>
</gene>
<dbReference type="AlphaFoldDB" id="A0A934UME3"/>
<dbReference type="Proteomes" id="UP000613193">
    <property type="component" value="Unassembled WGS sequence"/>
</dbReference>
<dbReference type="EMBL" id="JAEHFW010000001">
    <property type="protein sequence ID" value="MBK0379314.1"/>
    <property type="molecule type" value="Genomic_DNA"/>
</dbReference>
<keyword evidence="2" id="KW-1185">Reference proteome</keyword>
<proteinExistence type="predicted"/>
<sequence>MKREILGLPGLCLCLFCGLITGCSALKDLIDKSSEYRTYRAEANVQEDVLPVLSEIRVFKAADPFGPVVLMLRAKNEVDLSEIRNELALQGVYIKEIRPEHE</sequence>
<protein>
    <submittedName>
        <fullName evidence="1">Uncharacterized protein</fullName>
    </submittedName>
</protein>
<evidence type="ECO:0000313" key="2">
    <source>
        <dbReference type="Proteomes" id="UP000613193"/>
    </source>
</evidence>